<evidence type="ECO:0000313" key="6">
    <source>
        <dbReference type="Proteomes" id="UP000620124"/>
    </source>
</evidence>
<dbReference type="HAMAP" id="MF_00271">
    <property type="entry name" value="ATP_synth_D_arch"/>
    <property type="match status" value="1"/>
</dbReference>
<dbReference type="OrthoDB" id="7676488at2759"/>
<dbReference type="NCBIfam" id="TIGR00309">
    <property type="entry name" value="V_ATPase_subD"/>
    <property type="match status" value="1"/>
</dbReference>
<reference evidence="5" key="1">
    <citation type="submission" date="2020-05" db="EMBL/GenBank/DDBJ databases">
        <title>Mycena genomes resolve the evolution of fungal bioluminescence.</title>
        <authorList>
            <person name="Tsai I.J."/>
        </authorList>
    </citation>
    <scope>NUCLEOTIDE SEQUENCE</scope>
    <source>
        <strain evidence="5">CCC161011</strain>
    </source>
</reference>
<name>A0A8H6XBU5_9AGAR</name>
<dbReference type="SUPFAM" id="SSF48403">
    <property type="entry name" value="Ankyrin repeat"/>
    <property type="match status" value="1"/>
</dbReference>
<comment type="caution">
    <text evidence="5">The sequence shown here is derived from an EMBL/GenBank/DDBJ whole genome shotgun (WGS) entry which is preliminary data.</text>
</comment>
<dbReference type="Proteomes" id="UP000620124">
    <property type="component" value="Unassembled WGS sequence"/>
</dbReference>
<dbReference type="GO" id="GO:0046961">
    <property type="term" value="F:proton-transporting ATPase activity, rotational mechanism"/>
    <property type="evidence" value="ECO:0007669"/>
    <property type="project" value="InterPro"/>
</dbReference>
<gene>
    <name evidence="5" type="ORF">MVEN_02044100</name>
</gene>
<evidence type="ECO:0000256" key="1">
    <source>
        <dbReference type="ARBA" id="ARBA00005850"/>
    </source>
</evidence>
<dbReference type="Gene3D" id="1.25.40.20">
    <property type="entry name" value="Ankyrin repeat-containing domain"/>
    <property type="match status" value="1"/>
</dbReference>
<evidence type="ECO:0000256" key="3">
    <source>
        <dbReference type="ARBA" id="ARBA00023065"/>
    </source>
</evidence>
<dbReference type="PANTHER" id="PTHR11671">
    <property type="entry name" value="V-TYPE ATP SYNTHASE SUBUNIT D"/>
    <property type="match status" value="1"/>
</dbReference>
<dbReference type="InterPro" id="IPR002699">
    <property type="entry name" value="V_ATPase_D"/>
</dbReference>
<evidence type="ECO:0000313" key="5">
    <source>
        <dbReference type="EMBL" id="KAF7338192.1"/>
    </source>
</evidence>
<sequence length="800" mass="89255">MAPQRPHLPPDFLSRLLSEPWMHDRKTIIFVPEFNTARVQYVQQNAAKKNLFLKGERAINRVVHGFTGGFFKDSDDHERQSRTPTEPSSADPYQYTMLQVAIDETDAPAACELIRLGAHIEAPNAKGQTPLLQALKRTWELHLFVEFAGKAMADPRGAGLAQLGLGLRQKTAHGRVRFVAIQLIEQHADVNATALDVRGRIVSSLHFAYDMEDWDLVALLLKHGAQCKPTPTCSDAEEGIMPEGPRGGPEAKARFAALRAQIQGAARPPRLCPCFSGKPLSDCHSKALPYPDDFTCPCGSAKTSVRCCKPRMDLSEMWDEGSKCIQPSSTFGGPFSRTPHLRTNLDQAQKDGEMEDLLADALAIRNNPFFTAIMEDCVKDACRQKVVDPAFAFAWFELRVLPWPQARKCSKHLCRQMQKMWNDVVDKYIDKGVDSRTRFKIEAAAKIGISLGAMFRVLLRDNVSEAALAYPQESVREREPDRTTLTIPAGVDRDEIGYTYRLAVMYTDFCGRAPHVYELLVWNLQKKLAFHYHHPPTVTRSTQLSTMSGTGARENIFATRMALTNTKLRLKGAQTGHSLLAKKRDALTTRFRAILKKVDEAKRKMGRVMQLASFSMAEVTYATGDISYLVQEQAKQAAFRVKAKQENVSGVMLPTFEVDRVAGSDFNLTGLGRGGQQVLRAKEVYAKAIETLVDLASLQTAFTILDEVIRATNRRVNAIEHVVIPRLDNTIKYIMSELDEMDREEFFRLKKVQGKKKRDTAARDAEAAEAAGAPTHPPEFEDFGDGAGDLLSSKDADVIF</sequence>
<dbReference type="InterPro" id="IPR036770">
    <property type="entry name" value="Ankyrin_rpt-contain_sf"/>
</dbReference>
<dbReference type="AlphaFoldDB" id="A0A8H6XBU5"/>
<comment type="similarity">
    <text evidence="1">Belongs to the V-ATPase D subunit family.</text>
</comment>
<keyword evidence="2" id="KW-0813">Transport</keyword>
<keyword evidence="3" id="KW-0406">Ion transport</keyword>
<evidence type="ECO:0008006" key="7">
    <source>
        <dbReference type="Google" id="ProtNLM"/>
    </source>
</evidence>
<accession>A0A8H6XBU5</accession>
<proteinExistence type="inferred from homology"/>
<dbReference type="EMBL" id="JACAZI010000021">
    <property type="protein sequence ID" value="KAF7338192.1"/>
    <property type="molecule type" value="Genomic_DNA"/>
</dbReference>
<organism evidence="5 6">
    <name type="scientific">Mycena venus</name>
    <dbReference type="NCBI Taxonomy" id="2733690"/>
    <lineage>
        <taxon>Eukaryota</taxon>
        <taxon>Fungi</taxon>
        <taxon>Dikarya</taxon>
        <taxon>Basidiomycota</taxon>
        <taxon>Agaricomycotina</taxon>
        <taxon>Agaricomycetes</taxon>
        <taxon>Agaricomycetidae</taxon>
        <taxon>Agaricales</taxon>
        <taxon>Marasmiineae</taxon>
        <taxon>Mycenaceae</taxon>
        <taxon>Mycena</taxon>
    </lineage>
</organism>
<protein>
    <recommendedName>
        <fullName evidence="7">Vacuolar ATP synthase subunit D</fullName>
    </recommendedName>
</protein>
<evidence type="ECO:0000256" key="4">
    <source>
        <dbReference type="SAM" id="MobiDB-lite"/>
    </source>
</evidence>
<keyword evidence="6" id="KW-1185">Reference proteome</keyword>
<dbReference type="Pfam" id="PF01813">
    <property type="entry name" value="ATP-synt_D"/>
    <property type="match status" value="1"/>
</dbReference>
<feature type="region of interest" description="Disordered" evidence="4">
    <location>
        <begin position="758"/>
        <end position="788"/>
    </location>
</feature>
<dbReference type="Gene3D" id="1.10.287.3240">
    <property type="match status" value="1"/>
</dbReference>
<evidence type="ECO:0000256" key="2">
    <source>
        <dbReference type="ARBA" id="ARBA00022448"/>
    </source>
</evidence>